<name>A0A1I2NWJ0_9CLOT</name>
<dbReference type="Proteomes" id="UP000182135">
    <property type="component" value="Unassembled WGS sequence"/>
</dbReference>
<keyword evidence="1" id="KW-0472">Membrane</keyword>
<proteinExistence type="predicted"/>
<dbReference type="EMBL" id="FOOE01000023">
    <property type="protein sequence ID" value="SFG05641.1"/>
    <property type="molecule type" value="Genomic_DNA"/>
</dbReference>
<keyword evidence="3" id="KW-1185">Reference proteome</keyword>
<organism evidence="2 3">
    <name type="scientific">Clostridium cadaveris</name>
    <dbReference type="NCBI Taxonomy" id="1529"/>
    <lineage>
        <taxon>Bacteria</taxon>
        <taxon>Bacillati</taxon>
        <taxon>Bacillota</taxon>
        <taxon>Clostridia</taxon>
        <taxon>Eubacteriales</taxon>
        <taxon>Clostridiaceae</taxon>
        <taxon>Clostridium</taxon>
    </lineage>
</organism>
<keyword evidence="1" id="KW-1133">Transmembrane helix</keyword>
<evidence type="ECO:0000313" key="2">
    <source>
        <dbReference type="EMBL" id="SFG05641.1"/>
    </source>
</evidence>
<protein>
    <submittedName>
        <fullName evidence="2">Uncharacterized protein</fullName>
    </submittedName>
</protein>
<sequence length="54" mass="5836">MMSLAMSAQPIGQAIYGVAFDKFSNNAGAILISVMIVSVTISIVSRKIFRKIDM</sequence>
<keyword evidence="1" id="KW-0812">Transmembrane</keyword>
<evidence type="ECO:0000313" key="3">
    <source>
        <dbReference type="Proteomes" id="UP000182135"/>
    </source>
</evidence>
<reference evidence="2 3" key="1">
    <citation type="submission" date="2016-10" db="EMBL/GenBank/DDBJ databases">
        <authorList>
            <person name="de Groot N.N."/>
        </authorList>
    </citation>
    <scope>NUCLEOTIDE SEQUENCE [LARGE SCALE GENOMIC DNA]</scope>
    <source>
        <strain evidence="2 3">NLAE-zl-G419</strain>
    </source>
</reference>
<dbReference type="AlphaFoldDB" id="A0A1I2NWJ0"/>
<accession>A0A1I2NWJ0</accession>
<feature type="transmembrane region" description="Helical" evidence="1">
    <location>
        <begin position="27"/>
        <end position="45"/>
    </location>
</feature>
<evidence type="ECO:0000256" key="1">
    <source>
        <dbReference type="SAM" id="Phobius"/>
    </source>
</evidence>
<gene>
    <name evidence="2" type="ORF">SAMN04487885_12337</name>
</gene>